<keyword evidence="7" id="KW-0175">Coiled coil</keyword>
<dbReference type="InterPro" id="IPR051051">
    <property type="entry name" value="E3_ubiq-ligase_TRIM/RNF"/>
</dbReference>
<dbReference type="GO" id="GO:0045087">
    <property type="term" value="P:innate immune response"/>
    <property type="evidence" value="ECO:0007669"/>
    <property type="project" value="UniProtKB-KW"/>
</dbReference>
<keyword evidence="12" id="KW-1185">Reference proteome</keyword>
<name>A0A671Y2N6_SPAAU</name>
<dbReference type="Pfam" id="PF25600">
    <property type="entry name" value="TRIM_CC"/>
    <property type="match status" value="2"/>
</dbReference>
<evidence type="ECO:0000256" key="2">
    <source>
        <dbReference type="ARBA" id="ARBA00022723"/>
    </source>
</evidence>
<dbReference type="Pfam" id="PF00622">
    <property type="entry name" value="SPRY"/>
    <property type="match status" value="1"/>
</dbReference>
<keyword evidence="5" id="KW-0391">Immunity</keyword>
<evidence type="ECO:0000313" key="12">
    <source>
        <dbReference type="Proteomes" id="UP000472265"/>
    </source>
</evidence>
<evidence type="ECO:0000256" key="7">
    <source>
        <dbReference type="SAM" id="Coils"/>
    </source>
</evidence>
<dbReference type="SUPFAM" id="SSF57845">
    <property type="entry name" value="B-box zinc-binding domain"/>
    <property type="match status" value="2"/>
</dbReference>
<evidence type="ECO:0000256" key="5">
    <source>
        <dbReference type="ARBA" id="ARBA00022859"/>
    </source>
</evidence>
<dbReference type="Gene3D" id="3.30.160.60">
    <property type="entry name" value="Classic Zinc Finger"/>
    <property type="match status" value="2"/>
</dbReference>
<evidence type="ECO:0000259" key="9">
    <source>
        <dbReference type="PROSITE" id="PS50119"/>
    </source>
</evidence>
<protein>
    <submittedName>
        <fullName evidence="11">Uncharacterized protein</fullName>
    </submittedName>
</protein>
<dbReference type="SUPFAM" id="SSF49899">
    <property type="entry name" value="Concanavalin A-like lectins/glucanases"/>
    <property type="match status" value="1"/>
</dbReference>
<dbReference type="PRINTS" id="PR01407">
    <property type="entry name" value="BUTYPHLNCDUF"/>
</dbReference>
<dbReference type="SMART" id="SM00184">
    <property type="entry name" value="RING"/>
    <property type="match status" value="1"/>
</dbReference>
<dbReference type="InterPro" id="IPR000315">
    <property type="entry name" value="Znf_B-box"/>
</dbReference>
<feature type="domain" description="B box-type" evidence="9">
    <location>
        <begin position="404"/>
        <end position="444"/>
    </location>
</feature>
<dbReference type="PROSITE" id="PS00518">
    <property type="entry name" value="ZF_RING_1"/>
    <property type="match status" value="1"/>
</dbReference>
<organism evidence="11 12">
    <name type="scientific">Sparus aurata</name>
    <name type="common">Gilthead sea bream</name>
    <dbReference type="NCBI Taxonomy" id="8175"/>
    <lineage>
        <taxon>Eukaryota</taxon>
        <taxon>Metazoa</taxon>
        <taxon>Chordata</taxon>
        <taxon>Craniata</taxon>
        <taxon>Vertebrata</taxon>
        <taxon>Euteleostomi</taxon>
        <taxon>Actinopterygii</taxon>
        <taxon>Neopterygii</taxon>
        <taxon>Teleostei</taxon>
        <taxon>Neoteleostei</taxon>
        <taxon>Acanthomorphata</taxon>
        <taxon>Eupercaria</taxon>
        <taxon>Spariformes</taxon>
        <taxon>Sparidae</taxon>
        <taxon>Sparus</taxon>
    </lineage>
</organism>
<feature type="coiled-coil region" evidence="7">
    <location>
        <begin position="513"/>
        <end position="551"/>
    </location>
</feature>
<dbReference type="InterPro" id="IPR003877">
    <property type="entry name" value="SPRY_dom"/>
</dbReference>
<dbReference type="InterPro" id="IPR043136">
    <property type="entry name" value="B30.2/SPRY_sf"/>
</dbReference>
<dbReference type="PANTHER" id="PTHR25465">
    <property type="entry name" value="B-BOX DOMAIN CONTAINING"/>
    <property type="match status" value="1"/>
</dbReference>
<dbReference type="InterPro" id="IPR001870">
    <property type="entry name" value="B30.2/SPRY"/>
</dbReference>
<dbReference type="Pfam" id="PF13765">
    <property type="entry name" value="PRY"/>
    <property type="match status" value="1"/>
</dbReference>
<reference evidence="11" key="2">
    <citation type="submission" date="2025-08" db="UniProtKB">
        <authorList>
            <consortium name="Ensembl"/>
        </authorList>
    </citation>
    <scope>IDENTIFICATION</scope>
</reference>
<dbReference type="Pfam" id="PF00643">
    <property type="entry name" value="zf-B_box"/>
    <property type="match status" value="2"/>
</dbReference>
<evidence type="ECO:0000259" key="8">
    <source>
        <dbReference type="PROSITE" id="PS50089"/>
    </source>
</evidence>
<dbReference type="GeneTree" id="ENSGT01150000286950"/>
<dbReference type="PROSITE" id="PS50089">
    <property type="entry name" value="ZF_RING_2"/>
    <property type="match status" value="1"/>
</dbReference>
<dbReference type="Ensembl" id="ENSSAUT00010060687.1">
    <property type="protein sequence ID" value="ENSSAUP00010057804.1"/>
    <property type="gene ID" value="ENSSAUG00010023624.1"/>
</dbReference>
<dbReference type="InterPro" id="IPR003879">
    <property type="entry name" value="Butyrophylin_SPRY"/>
</dbReference>
<evidence type="ECO:0000256" key="1">
    <source>
        <dbReference type="ARBA" id="ARBA00022588"/>
    </source>
</evidence>
<feature type="domain" description="RING-type" evidence="8">
    <location>
        <begin position="18"/>
        <end position="61"/>
    </location>
</feature>
<dbReference type="CDD" id="cd16040">
    <property type="entry name" value="SPRY_PRY_SNTX"/>
    <property type="match status" value="1"/>
</dbReference>
<dbReference type="AlphaFoldDB" id="A0A671Y2N6"/>
<dbReference type="InterPro" id="IPR058030">
    <property type="entry name" value="TRIM8/14/16/25/29/45/65_CC"/>
</dbReference>
<dbReference type="InterPro" id="IPR001841">
    <property type="entry name" value="Znf_RING"/>
</dbReference>
<keyword evidence="3 6" id="KW-0863">Zinc-finger</keyword>
<dbReference type="Gene3D" id="3.30.40.10">
    <property type="entry name" value="Zinc/RING finger domain, C3HC4 (zinc finger)"/>
    <property type="match status" value="1"/>
</dbReference>
<feature type="domain" description="B30.2/SPRY" evidence="10">
    <location>
        <begin position="608"/>
        <end position="794"/>
    </location>
</feature>
<evidence type="ECO:0000256" key="3">
    <source>
        <dbReference type="ARBA" id="ARBA00022771"/>
    </source>
</evidence>
<dbReference type="Gene3D" id="2.60.120.920">
    <property type="match status" value="1"/>
</dbReference>
<dbReference type="OMA" id="CAKAHKR"/>
<dbReference type="Pfam" id="PF15227">
    <property type="entry name" value="zf-C3HC4_4"/>
    <property type="match status" value="1"/>
</dbReference>
<dbReference type="PROSITE" id="PS50119">
    <property type="entry name" value="ZF_BBOX"/>
    <property type="match status" value="2"/>
</dbReference>
<evidence type="ECO:0000256" key="6">
    <source>
        <dbReference type="PROSITE-ProRule" id="PRU00024"/>
    </source>
</evidence>
<keyword evidence="4" id="KW-0862">Zinc</keyword>
<dbReference type="SUPFAM" id="SSF57850">
    <property type="entry name" value="RING/U-box"/>
    <property type="match status" value="1"/>
</dbReference>
<keyword evidence="2" id="KW-0479">Metal-binding</keyword>
<dbReference type="GO" id="GO:0008270">
    <property type="term" value="F:zinc ion binding"/>
    <property type="evidence" value="ECO:0007669"/>
    <property type="project" value="UniProtKB-KW"/>
</dbReference>
<dbReference type="InterPro" id="IPR006574">
    <property type="entry name" value="PRY"/>
</dbReference>
<dbReference type="PANTHER" id="PTHR25465:SF5">
    <property type="entry name" value="E3 UBIQUITIN_ISG15 LIGASE TRIM25-RELATED"/>
    <property type="match status" value="1"/>
</dbReference>
<dbReference type="InterPro" id="IPR013320">
    <property type="entry name" value="ConA-like_dom_sf"/>
</dbReference>
<dbReference type="SMART" id="SM00336">
    <property type="entry name" value="BBOX"/>
    <property type="match status" value="2"/>
</dbReference>
<evidence type="ECO:0000259" key="10">
    <source>
        <dbReference type="PROSITE" id="PS50188"/>
    </source>
</evidence>
<evidence type="ECO:0000256" key="4">
    <source>
        <dbReference type="ARBA" id="ARBA00022833"/>
    </source>
</evidence>
<feature type="domain" description="B box-type" evidence="9">
    <location>
        <begin position="152"/>
        <end position="192"/>
    </location>
</feature>
<accession>A0A671Y2N6</accession>
<dbReference type="InParanoid" id="A0A671Y2N6"/>
<dbReference type="SMART" id="SM00589">
    <property type="entry name" value="PRY"/>
    <property type="match status" value="1"/>
</dbReference>
<dbReference type="InterPro" id="IPR013083">
    <property type="entry name" value="Znf_RING/FYVE/PHD"/>
</dbReference>
<evidence type="ECO:0000313" key="11">
    <source>
        <dbReference type="Ensembl" id="ENSSAUP00010057804.1"/>
    </source>
</evidence>
<reference evidence="11" key="3">
    <citation type="submission" date="2025-09" db="UniProtKB">
        <authorList>
            <consortium name="Ensembl"/>
        </authorList>
    </citation>
    <scope>IDENTIFICATION</scope>
</reference>
<dbReference type="InterPro" id="IPR017907">
    <property type="entry name" value="Znf_RING_CS"/>
</dbReference>
<dbReference type="Gene3D" id="4.10.830.40">
    <property type="match status" value="2"/>
</dbReference>
<sequence length="794" mass="90651">ETPELILCSQLQEIKLSCSICLDLLKDPVTIPCGHNYCMSCIKDCWDTENDKEAHSCPQCRQSFTPRPVLVKNTMLAELVEEVKKVQLQAASPDHSSAGPGDVTCDFCAGKKLKAFKSCLVCMVSYCEQHLQPHYSVAALKKHKLVEATLKLQENICSRHDEVMKIFCRTDQQCICYLCSMDDHKGHDTVSAAAERAERQTQLGASQQKIQQRIQDREKDIKVLQRRVEAVNLSADKAVEDSEKTFTQLIRLIEKRSSEVKQQIRSQQKTEVSRAKDLEEELQQEITELRRKDTELEKLSHTEDHLHFLNNYVSLSRLSEPKDLPSIDIHLLPSFEGVTAAVSEARDKLQAVLNVACDYCTGKKLKAFKSCLVCMASYCEQHLQPHYSVAALKKHKLVEATLKLQENVCSHHDEVMKIFCRTDQQCICYLCSMDDHKGHDTVSAAAERAERQMELGASQQKIQQRIQDREKDIKVLQRRVEAVNLSADKAVEDSEKTFTQLIRLIEKRSSEVKQQIRSQQKTEVSRAKDLEEELQQEITELRRKDTELEKLSHTEDHLHFMNNYFSLSRLSEPKDLPSIDIHLLPSFEGVTAAVSEARDKLQAVLSEEWTKISLPRTRTELLKYSCEITLDPNTANKRVSLSDRNRKATLMSVDQVYSAHTDRFVEWWQVLSREGLTGRCYWEVKWSGTVYISVAYKNISRTGTRTECRFGNNDKSWSLECNSGGYKLRHNNINTSISGPQSSTVGVYLDHSAGTLSYYSVSETITLLHRVQTTFTQPLYAGFWLPFGTVKQNV</sequence>
<feature type="coiled-coil region" evidence="7">
    <location>
        <begin position="261"/>
        <end position="299"/>
    </location>
</feature>
<reference evidence="11" key="1">
    <citation type="submission" date="2021-04" db="EMBL/GenBank/DDBJ databases">
        <authorList>
            <consortium name="Wellcome Sanger Institute Data Sharing"/>
        </authorList>
    </citation>
    <scope>NUCLEOTIDE SEQUENCE [LARGE SCALE GENOMIC DNA]</scope>
</reference>
<dbReference type="CDD" id="cd19769">
    <property type="entry name" value="Bbox2_TRIM16-like"/>
    <property type="match status" value="2"/>
</dbReference>
<proteinExistence type="predicted"/>
<keyword evidence="1" id="KW-0399">Innate immunity</keyword>
<dbReference type="PROSITE" id="PS50188">
    <property type="entry name" value="B302_SPRY"/>
    <property type="match status" value="1"/>
</dbReference>
<dbReference type="SMART" id="SM00449">
    <property type="entry name" value="SPRY"/>
    <property type="match status" value="1"/>
</dbReference>
<dbReference type="Proteomes" id="UP000472265">
    <property type="component" value="Chromosome 13"/>
</dbReference>
<dbReference type="GO" id="GO:0005737">
    <property type="term" value="C:cytoplasm"/>
    <property type="evidence" value="ECO:0007669"/>
    <property type="project" value="UniProtKB-ARBA"/>
</dbReference>